<proteinExistence type="predicted"/>
<dbReference type="InterPro" id="IPR050158">
    <property type="entry name" value="Ubiquitin_ubiquitin-like"/>
</dbReference>
<evidence type="ECO:0000259" key="1">
    <source>
        <dbReference type="PROSITE" id="PS50053"/>
    </source>
</evidence>
<dbReference type="Proteomes" id="UP000006671">
    <property type="component" value="Unassembled WGS sequence"/>
</dbReference>
<dbReference type="SUPFAM" id="SSF54236">
    <property type="entry name" value="Ubiquitin-like"/>
    <property type="match status" value="1"/>
</dbReference>
<sequence length="407" mass="45661">MLVQEHNIPITVNEEHSLRLFDSSLEISFHRTLRIPNDGKTYPLPCSLGRFPIKRVEDYSKTVPAHWLEHGGVFIPLYQSEAMWIQFSYSNSFHNMPFCQSDVTNNDFPLAVQMGVGMINALTGDEWDESDFGKNKKQNYMVLPNQLWIDGIACDETTVKQFVAMPLGSGKTVEEQLTGNADYGGIQFRIYQARKDALSHLPLERQVRTVGGGSMKVLVKTLTGKTIVVYTDSNDQIEDVKYAVQMADGTPPDQQRLIFAGKQLEDGRTLKDYNITNGGVLHLVLRLRGGGPVTEDESDGMEMGLGVGGRIEQKIYKDPFGLSFWDLTAAGKCFVHIVNSEMWKKITGEECPPTPISKKTYKENNYPWFSLYDEGIASCQVSDKLSNLTSVDEKKVSSGNFFAKKKK</sequence>
<dbReference type="STRING" id="5762.D2VWC5"/>
<dbReference type="EMBL" id="GG738904">
    <property type="protein sequence ID" value="EFC38876.1"/>
    <property type="molecule type" value="Genomic_DNA"/>
</dbReference>
<dbReference type="InParanoid" id="D2VWC5"/>
<dbReference type="PROSITE" id="PS50053">
    <property type="entry name" value="UBIQUITIN_2"/>
    <property type="match status" value="1"/>
</dbReference>
<dbReference type="InterPro" id="IPR029071">
    <property type="entry name" value="Ubiquitin-like_domsf"/>
</dbReference>
<dbReference type="InterPro" id="IPR000626">
    <property type="entry name" value="Ubiquitin-like_dom"/>
</dbReference>
<dbReference type="InterPro" id="IPR019956">
    <property type="entry name" value="Ubiquitin_dom"/>
</dbReference>
<dbReference type="PANTHER" id="PTHR10666">
    <property type="entry name" value="UBIQUITIN"/>
    <property type="match status" value="1"/>
</dbReference>
<accession>D2VWC5</accession>
<dbReference type="RefSeq" id="XP_002671620.1">
    <property type="nucleotide sequence ID" value="XM_002671574.1"/>
</dbReference>
<dbReference type="Gene3D" id="3.10.20.90">
    <property type="entry name" value="Phosphatidylinositol 3-kinase Catalytic Subunit, Chain A, domain 1"/>
    <property type="match status" value="1"/>
</dbReference>
<dbReference type="VEuPathDB" id="AmoebaDB:NAEGRDRAFT_73333"/>
<dbReference type="eggNOG" id="KOG0001">
    <property type="taxonomic scope" value="Eukaryota"/>
</dbReference>
<dbReference type="Pfam" id="PF00240">
    <property type="entry name" value="ubiquitin"/>
    <property type="match status" value="1"/>
</dbReference>
<dbReference type="AlphaFoldDB" id="D2VWC5"/>
<dbReference type="FunFam" id="3.10.20.90:FF:000379">
    <property type="entry name" value="Ubiquitin/ribosomal protein CEP52"/>
    <property type="match status" value="1"/>
</dbReference>
<organism evidence="3">
    <name type="scientific">Naegleria gruberi</name>
    <name type="common">Amoeba</name>
    <dbReference type="NCBI Taxonomy" id="5762"/>
    <lineage>
        <taxon>Eukaryota</taxon>
        <taxon>Discoba</taxon>
        <taxon>Heterolobosea</taxon>
        <taxon>Tetramitia</taxon>
        <taxon>Eutetramitia</taxon>
        <taxon>Vahlkampfiidae</taxon>
        <taxon>Naegleria</taxon>
    </lineage>
</organism>
<reference evidence="2 3" key="1">
    <citation type="journal article" date="2010" name="Cell">
        <title>The genome of Naegleria gruberi illuminates early eukaryotic versatility.</title>
        <authorList>
            <person name="Fritz-Laylin L.K."/>
            <person name="Prochnik S.E."/>
            <person name="Ginger M.L."/>
            <person name="Dacks J.B."/>
            <person name="Carpenter M.L."/>
            <person name="Field M.C."/>
            <person name="Kuo A."/>
            <person name="Paredez A."/>
            <person name="Chapman J."/>
            <person name="Pham J."/>
            <person name="Shu S."/>
            <person name="Neupane R."/>
            <person name="Cipriano M."/>
            <person name="Mancuso J."/>
            <person name="Tu H."/>
            <person name="Salamov A."/>
            <person name="Lindquist E."/>
            <person name="Shapiro H."/>
            <person name="Lucas S."/>
            <person name="Grigoriev I.V."/>
            <person name="Cande W.Z."/>
            <person name="Fulton C."/>
            <person name="Rokhsar D.S."/>
            <person name="Dawson S.C."/>
        </authorList>
    </citation>
    <scope>NUCLEOTIDE SEQUENCE [LARGE SCALE GENOMIC DNA]</scope>
    <source>
        <strain evidence="2 3">NEG-M</strain>
    </source>
</reference>
<dbReference type="SMART" id="SM00213">
    <property type="entry name" value="UBQ"/>
    <property type="match status" value="1"/>
</dbReference>
<keyword evidence="3" id="KW-1185">Reference proteome</keyword>
<evidence type="ECO:0000313" key="2">
    <source>
        <dbReference type="EMBL" id="EFC38876.1"/>
    </source>
</evidence>
<dbReference type="PRINTS" id="PR00348">
    <property type="entry name" value="UBIQUITIN"/>
</dbReference>
<dbReference type="OMA" id="VIKCRIE"/>
<dbReference type="KEGG" id="ngr:NAEGRDRAFT_73333"/>
<name>D2VWC5_NAEGR</name>
<dbReference type="OrthoDB" id="428577at2759"/>
<dbReference type="GeneID" id="8858870"/>
<evidence type="ECO:0000313" key="3">
    <source>
        <dbReference type="Proteomes" id="UP000006671"/>
    </source>
</evidence>
<gene>
    <name evidence="2" type="ORF">NAEGRDRAFT_73333</name>
</gene>
<feature type="domain" description="Ubiquitin-like" evidence="1">
    <location>
        <begin position="215"/>
        <end position="290"/>
    </location>
</feature>
<protein>
    <submittedName>
        <fullName evidence="2">Predicted protein</fullName>
    </submittedName>
</protein>